<name>A0ACA9NJF9_9GLOM</name>
<evidence type="ECO:0000313" key="2">
    <source>
        <dbReference type="Proteomes" id="UP000789702"/>
    </source>
</evidence>
<gene>
    <name evidence="1" type="ORF">DHETER_LOCUS9655</name>
</gene>
<feature type="non-terminal residue" evidence="1">
    <location>
        <position position="68"/>
    </location>
</feature>
<dbReference type="EMBL" id="CAJVPU010017341">
    <property type="protein sequence ID" value="CAG8658895.1"/>
    <property type="molecule type" value="Genomic_DNA"/>
</dbReference>
<protein>
    <submittedName>
        <fullName evidence="1">1935_t:CDS:1</fullName>
    </submittedName>
</protein>
<comment type="caution">
    <text evidence="1">The sequence shown here is derived from an EMBL/GenBank/DDBJ whole genome shotgun (WGS) entry which is preliminary data.</text>
</comment>
<dbReference type="Proteomes" id="UP000789702">
    <property type="component" value="Unassembled WGS sequence"/>
</dbReference>
<accession>A0ACA9NJF9</accession>
<sequence length="68" mass="7788">MSELKFCTEILESCIDKLADIDGSYTSRDSASISSKHNKLQNSQDSTNRTRPDFTVQNYSNYEIFTLE</sequence>
<organism evidence="1 2">
    <name type="scientific">Dentiscutata heterogama</name>
    <dbReference type="NCBI Taxonomy" id="1316150"/>
    <lineage>
        <taxon>Eukaryota</taxon>
        <taxon>Fungi</taxon>
        <taxon>Fungi incertae sedis</taxon>
        <taxon>Mucoromycota</taxon>
        <taxon>Glomeromycotina</taxon>
        <taxon>Glomeromycetes</taxon>
        <taxon>Diversisporales</taxon>
        <taxon>Gigasporaceae</taxon>
        <taxon>Dentiscutata</taxon>
    </lineage>
</organism>
<reference evidence="1" key="1">
    <citation type="submission" date="2021-06" db="EMBL/GenBank/DDBJ databases">
        <authorList>
            <person name="Kallberg Y."/>
            <person name="Tangrot J."/>
            <person name="Rosling A."/>
        </authorList>
    </citation>
    <scope>NUCLEOTIDE SEQUENCE</scope>
    <source>
        <strain evidence="1">IL203A</strain>
    </source>
</reference>
<evidence type="ECO:0000313" key="1">
    <source>
        <dbReference type="EMBL" id="CAG8658895.1"/>
    </source>
</evidence>
<keyword evidence="2" id="KW-1185">Reference proteome</keyword>
<proteinExistence type="predicted"/>